<dbReference type="EMBL" id="BEXD01003948">
    <property type="protein sequence ID" value="GBC04493.1"/>
    <property type="molecule type" value="Genomic_DNA"/>
</dbReference>
<evidence type="ECO:0000313" key="10">
    <source>
        <dbReference type="EMBL" id="GBC04493.1"/>
    </source>
</evidence>
<feature type="domain" description="Importin N-terminal" evidence="9">
    <location>
        <begin position="24"/>
        <end position="101"/>
    </location>
</feature>
<evidence type="ECO:0000256" key="2">
    <source>
        <dbReference type="ARBA" id="ARBA00004496"/>
    </source>
</evidence>
<evidence type="ECO:0000259" key="9">
    <source>
        <dbReference type="PROSITE" id="PS50166"/>
    </source>
</evidence>
<dbReference type="InterPro" id="IPR016024">
    <property type="entry name" value="ARM-type_fold"/>
</dbReference>
<keyword evidence="5" id="KW-0963">Cytoplasm</keyword>
<dbReference type="GO" id="GO:0031267">
    <property type="term" value="F:small GTPase binding"/>
    <property type="evidence" value="ECO:0007669"/>
    <property type="project" value="InterPro"/>
</dbReference>
<evidence type="ECO:0000256" key="4">
    <source>
        <dbReference type="ARBA" id="ARBA00022448"/>
    </source>
</evidence>
<dbReference type="InterPro" id="IPR013713">
    <property type="entry name" value="XPO2_central"/>
</dbReference>
<dbReference type="STRING" id="94130.A0A2Z6RUJ1"/>
<reference evidence="11" key="2">
    <citation type="submission" date="2019-10" db="EMBL/GenBank/DDBJ databases">
        <title>Conservation and host-specific expression of non-tandemly repeated heterogenous ribosome RNA gene in arbuscular mycorrhizal fungi.</title>
        <authorList>
            <person name="Maeda T."/>
            <person name="Kobayashi Y."/>
            <person name="Nakagawa T."/>
            <person name="Ezawa T."/>
            <person name="Yamaguchi K."/>
            <person name="Bino T."/>
            <person name="Nishimoto Y."/>
            <person name="Shigenobu S."/>
            <person name="Kawaguchi M."/>
        </authorList>
    </citation>
    <scope>NUCLEOTIDE SEQUENCE</scope>
    <source>
        <strain evidence="11">HR1</strain>
    </source>
</reference>
<dbReference type="InterPro" id="IPR058669">
    <property type="entry name" value="TPR_IPO7/11-like"/>
</dbReference>
<evidence type="ECO:0000256" key="5">
    <source>
        <dbReference type="ARBA" id="ARBA00022490"/>
    </source>
</evidence>
<dbReference type="OrthoDB" id="760868at2759"/>
<dbReference type="EMBL" id="BLAL01000338">
    <property type="protein sequence ID" value="GET04185.1"/>
    <property type="molecule type" value="Genomic_DNA"/>
</dbReference>
<dbReference type="GO" id="GO:0005635">
    <property type="term" value="C:nuclear envelope"/>
    <property type="evidence" value="ECO:0007669"/>
    <property type="project" value="TreeGrafter"/>
</dbReference>
<reference evidence="10 12" key="1">
    <citation type="submission" date="2017-11" db="EMBL/GenBank/DDBJ databases">
        <title>The genome of Rhizophagus clarus HR1 reveals common genetic basis of auxotrophy among arbuscular mycorrhizal fungi.</title>
        <authorList>
            <person name="Kobayashi Y."/>
        </authorList>
    </citation>
    <scope>NUCLEOTIDE SEQUENCE [LARGE SCALE GENOMIC DNA]</scope>
    <source>
        <strain evidence="10 12">HR1</strain>
    </source>
</reference>
<keyword evidence="6" id="KW-0653">Protein transport</keyword>
<dbReference type="AlphaFoldDB" id="A0A2Z6RUJ1"/>
<dbReference type="InterPro" id="IPR001494">
    <property type="entry name" value="Importin-beta_N"/>
</dbReference>
<evidence type="ECO:0000256" key="1">
    <source>
        <dbReference type="ARBA" id="ARBA00004123"/>
    </source>
</evidence>
<dbReference type="Pfam" id="PF08506">
    <property type="entry name" value="Cse1"/>
    <property type="match status" value="1"/>
</dbReference>
<comment type="subcellular location">
    <subcellularLocation>
        <location evidence="2">Cytoplasm</location>
    </subcellularLocation>
    <subcellularLocation>
        <location evidence="1">Nucleus</location>
    </subcellularLocation>
</comment>
<comment type="similarity">
    <text evidence="3">Belongs to the importin beta family.</text>
</comment>
<protein>
    <submittedName>
        <fullName evidence="11">ARM repeat-containing protein</fullName>
    </submittedName>
</protein>
<accession>A0A2Z6RUJ1</accession>
<dbReference type="PANTHER" id="PTHR10997:SF18">
    <property type="entry name" value="D-IMPORTIN 7_RANBP7"/>
    <property type="match status" value="1"/>
</dbReference>
<sequence>MDTHAVYQLFSATYHSDPNVQKQAEGQLRQVEGTPGFVSILVQILGSEEIEVATKQAVSIYLKNRVRSSWVSEDVTTHNIIPIDQQDRDTFKANILGILVTVPNPVRVQLLDSLNRVLANDFPNKWTDYMNQVHSFLGTNDAKTAYVGLLALQQVIKVYQWRIEDKSPLVEIIQSSFPITLQMAQSLCNENSLDAAEMLRIIIKTYNIAIQYELAEHLQDNSSLVPWVALMLQIVEKDIPQEMLPEDLEERQKFIWYRVKRRSCQNLNRLFSRYGNPAQLGQSSTKYTAFAENFIQQFGPQILRAYLQQTDRWIKKEIWLSQKVLSFFAEFYRDALTHKLTWQIMKSYAETLVTHFIFPQLCFSEEDEELWVDDPVDYIHKKLDPFEDFSAPVAAVITFLMNLAKHRNKFIFKKILNFINNILETYRDAPPESKNPRQKDGALKMIGCLSDLIMRKKSGIAHLMESFFTTYVFPEFQSQYPYLRARACDMLMRFNKMDFENKANLAVAFRGVTTCMRDTELPVRVQACLSLQVMIQHESVRNALIPNLPMIMQELLNLTNQIDADTLSGVMEEFVEVFSEELTPFAIQLTEQLRNTFLRIMQDYQDSAAVPVSGELVDSVELDISDKTMAASGVLKTITTLLLSLESTPELLSQLENALLPVLTYSLENAIIDLYEDIFDIIDTCTFSTKQISQTMWGIFELLYKTFKDTGIDYIEEMLPCLDNYILYGTQFFIQNTTLQRMIYDIIETVMTSDRLTESERICGCKLIESVLLNCRGIVDQYVGPFIDLVFKHLSNTKSTSLTNFRFYCIEAVINCLYYNPLLTLHIFEERNLTQTFFSIWFENIKKFSRVHDKKLTVVTLCSLMEIPVEQLPSILQTGWPQVLDVILTIFKSLPKAEENRNEIEKMYDNESSDDNDDNDRETEGESENKGEQAAGDDDGWEDDDDNVQDDDTEYLEFLAREAARKTIADNEDDDDDPLEEEILFESPLDKVDVYIKFHEVFVGVQQHYPTSYNLLTKNLDTEKQNFIMKIFNIADERRKNLENNTNENDNN</sequence>
<name>A0A2Z6RUJ1_9GLOM</name>
<keyword evidence="7" id="KW-0539">Nucleus</keyword>
<dbReference type="PROSITE" id="PS50166">
    <property type="entry name" value="IMPORTIN_B_NT"/>
    <property type="match status" value="1"/>
</dbReference>
<dbReference type="Pfam" id="PF03810">
    <property type="entry name" value="IBN_N"/>
    <property type="match status" value="1"/>
</dbReference>
<evidence type="ECO:0000256" key="8">
    <source>
        <dbReference type="SAM" id="MobiDB-lite"/>
    </source>
</evidence>
<dbReference type="Proteomes" id="UP000247702">
    <property type="component" value="Unassembled WGS sequence"/>
</dbReference>
<dbReference type="SUPFAM" id="SSF48371">
    <property type="entry name" value="ARM repeat"/>
    <property type="match status" value="1"/>
</dbReference>
<evidence type="ECO:0000256" key="7">
    <source>
        <dbReference type="ARBA" id="ARBA00023242"/>
    </source>
</evidence>
<dbReference type="Pfam" id="PF25758">
    <property type="entry name" value="TPR_IPO11"/>
    <property type="match status" value="1"/>
</dbReference>
<dbReference type="PANTHER" id="PTHR10997">
    <property type="entry name" value="IMPORTIN-7, 8, 11"/>
    <property type="match status" value="1"/>
</dbReference>
<dbReference type="GO" id="GO:0005829">
    <property type="term" value="C:cytosol"/>
    <property type="evidence" value="ECO:0007669"/>
    <property type="project" value="TreeGrafter"/>
</dbReference>
<proteinExistence type="inferred from homology"/>
<dbReference type="Gene3D" id="1.25.10.10">
    <property type="entry name" value="Leucine-rich Repeat Variant"/>
    <property type="match status" value="1"/>
</dbReference>
<keyword evidence="4" id="KW-0813">Transport</keyword>
<evidence type="ECO:0000313" key="11">
    <source>
        <dbReference type="EMBL" id="GET04185.1"/>
    </source>
</evidence>
<feature type="compositionally biased region" description="Acidic residues" evidence="8">
    <location>
        <begin position="935"/>
        <end position="949"/>
    </location>
</feature>
<gene>
    <name evidence="11" type="ORF">RCL2_003049200</name>
    <name evidence="10" type="ORF">RclHR1_00570049</name>
</gene>
<dbReference type="Proteomes" id="UP000615446">
    <property type="component" value="Unassembled WGS sequence"/>
</dbReference>
<evidence type="ECO:0000256" key="3">
    <source>
        <dbReference type="ARBA" id="ARBA00007991"/>
    </source>
</evidence>
<dbReference type="InterPro" id="IPR011989">
    <property type="entry name" value="ARM-like"/>
</dbReference>
<feature type="compositionally biased region" description="Acidic residues" evidence="8">
    <location>
        <begin position="911"/>
        <end position="921"/>
    </location>
</feature>
<keyword evidence="12" id="KW-1185">Reference proteome</keyword>
<feature type="compositionally biased region" description="Basic and acidic residues" evidence="8">
    <location>
        <begin position="922"/>
        <end position="931"/>
    </location>
</feature>
<organism evidence="10 12">
    <name type="scientific">Rhizophagus clarus</name>
    <dbReference type="NCBI Taxonomy" id="94130"/>
    <lineage>
        <taxon>Eukaryota</taxon>
        <taxon>Fungi</taxon>
        <taxon>Fungi incertae sedis</taxon>
        <taxon>Mucoromycota</taxon>
        <taxon>Glomeromycotina</taxon>
        <taxon>Glomeromycetes</taxon>
        <taxon>Glomerales</taxon>
        <taxon>Glomeraceae</taxon>
        <taxon>Rhizophagus</taxon>
    </lineage>
</organism>
<comment type="caution">
    <text evidence="10">The sequence shown here is derived from an EMBL/GenBank/DDBJ whole genome shotgun (WGS) entry which is preliminary data.</text>
</comment>
<dbReference type="SMART" id="SM00913">
    <property type="entry name" value="IBN_N"/>
    <property type="match status" value="1"/>
</dbReference>
<dbReference type="FunFam" id="1.25.10.10:FF:000244">
    <property type="entry name" value="Nonsense-mediated mRNA decay protein"/>
    <property type="match status" value="1"/>
</dbReference>
<evidence type="ECO:0000256" key="6">
    <source>
        <dbReference type="ARBA" id="ARBA00022927"/>
    </source>
</evidence>
<feature type="region of interest" description="Disordered" evidence="8">
    <location>
        <begin position="902"/>
        <end position="949"/>
    </location>
</feature>
<dbReference type="GO" id="GO:0006606">
    <property type="term" value="P:protein import into nucleus"/>
    <property type="evidence" value="ECO:0007669"/>
    <property type="project" value="TreeGrafter"/>
</dbReference>
<evidence type="ECO:0000313" key="12">
    <source>
        <dbReference type="Proteomes" id="UP000247702"/>
    </source>
</evidence>